<dbReference type="AlphaFoldDB" id="A0A1G2U8P5"/>
<dbReference type="InterPro" id="IPR036005">
    <property type="entry name" value="Creatinase/aminopeptidase-like"/>
</dbReference>
<dbReference type="PANTHER" id="PTHR46112">
    <property type="entry name" value="AMINOPEPTIDASE"/>
    <property type="match status" value="1"/>
</dbReference>
<name>A0A1G2U8P5_9BACT</name>
<dbReference type="EMBL" id="MHWG01000009">
    <property type="protein sequence ID" value="OHB05836.1"/>
    <property type="molecule type" value="Genomic_DNA"/>
</dbReference>
<protein>
    <recommendedName>
        <fullName evidence="1">Peptidase M24 domain-containing protein</fullName>
    </recommendedName>
</protein>
<dbReference type="SUPFAM" id="SSF55920">
    <property type="entry name" value="Creatinase/aminopeptidase"/>
    <property type="match status" value="1"/>
</dbReference>
<sequence>MKVKLLHEVRAVKSRKELANIIKAQRISERVLRDVLKKLRSSVTELAVARFITNGFKKYGAPILSFSPIVSFGKNTANVHHKPGKTKLKRGDIVMLDFGCTVNHYCSDMTRTFFFGEPTKRQRKIYLDVLKAQNRALEKLAQGERRAKVIDKAVRNFLTKKHKAKSFPHGLGHGIGTVIHEWPNFKPKSEDVLPVGCVMTVEPGLYFPDSRRRQGFGGQGGFGVRIEDMILITKKGFKNLTDFPKNIENAILSP</sequence>
<dbReference type="Proteomes" id="UP000177068">
    <property type="component" value="Unassembled WGS sequence"/>
</dbReference>
<organism evidence="2 3">
    <name type="scientific">Candidatus Zambryskibacteria bacterium RIFCSPLOWO2_01_FULL_47_14</name>
    <dbReference type="NCBI Taxonomy" id="1802763"/>
    <lineage>
        <taxon>Bacteria</taxon>
        <taxon>Candidatus Zambryskiibacteriota</taxon>
    </lineage>
</organism>
<feature type="domain" description="Peptidase M24" evidence="1">
    <location>
        <begin position="20"/>
        <end position="234"/>
    </location>
</feature>
<dbReference type="InterPro" id="IPR050659">
    <property type="entry name" value="Peptidase_M24B"/>
</dbReference>
<reference evidence="2 3" key="1">
    <citation type="journal article" date="2016" name="Nat. Commun.">
        <title>Thousands of microbial genomes shed light on interconnected biogeochemical processes in an aquifer system.</title>
        <authorList>
            <person name="Anantharaman K."/>
            <person name="Brown C.T."/>
            <person name="Hug L.A."/>
            <person name="Sharon I."/>
            <person name="Castelle C.J."/>
            <person name="Probst A.J."/>
            <person name="Thomas B.C."/>
            <person name="Singh A."/>
            <person name="Wilkins M.J."/>
            <person name="Karaoz U."/>
            <person name="Brodie E.L."/>
            <person name="Williams K.H."/>
            <person name="Hubbard S.S."/>
            <person name="Banfield J.F."/>
        </authorList>
    </citation>
    <scope>NUCLEOTIDE SEQUENCE [LARGE SCALE GENOMIC DNA]</scope>
</reference>
<dbReference type="PANTHER" id="PTHR46112:SF3">
    <property type="entry name" value="AMINOPEPTIDASE YPDF"/>
    <property type="match status" value="1"/>
</dbReference>
<comment type="caution">
    <text evidence="2">The sequence shown here is derived from an EMBL/GenBank/DDBJ whole genome shotgun (WGS) entry which is preliminary data.</text>
</comment>
<dbReference type="Pfam" id="PF00557">
    <property type="entry name" value="Peptidase_M24"/>
    <property type="match status" value="1"/>
</dbReference>
<proteinExistence type="predicted"/>
<dbReference type="InterPro" id="IPR000994">
    <property type="entry name" value="Pept_M24"/>
</dbReference>
<accession>A0A1G2U8P5</accession>
<dbReference type="Gene3D" id="3.90.230.10">
    <property type="entry name" value="Creatinase/methionine aminopeptidase superfamily"/>
    <property type="match status" value="1"/>
</dbReference>
<evidence type="ECO:0000313" key="2">
    <source>
        <dbReference type="EMBL" id="OHB05836.1"/>
    </source>
</evidence>
<evidence type="ECO:0000259" key="1">
    <source>
        <dbReference type="Pfam" id="PF00557"/>
    </source>
</evidence>
<gene>
    <name evidence="2" type="ORF">A3A26_02915</name>
</gene>
<evidence type="ECO:0000313" key="3">
    <source>
        <dbReference type="Proteomes" id="UP000177068"/>
    </source>
</evidence>